<dbReference type="Proteomes" id="UP000077701">
    <property type="component" value="Unassembled WGS sequence"/>
</dbReference>
<dbReference type="EMBL" id="BDCX01000005">
    <property type="protein sequence ID" value="GAT66816.1"/>
    <property type="molecule type" value="Genomic_DNA"/>
</dbReference>
<evidence type="ECO:0000259" key="2">
    <source>
        <dbReference type="Pfam" id="PF03413"/>
    </source>
</evidence>
<dbReference type="Gene3D" id="3.10.450.40">
    <property type="match status" value="1"/>
</dbReference>
<reference evidence="3 4" key="1">
    <citation type="journal article" date="2016" name="Genome Announc.">
        <title>Draft Genome Sequence of Planomonospora sphaerica JCM9374, a Rare Actinomycete.</title>
        <authorList>
            <person name="Dohra H."/>
            <person name="Suzuki T."/>
            <person name="Inoue Y."/>
            <person name="Kodani S."/>
        </authorList>
    </citation>
    <scope>NUCLEOTIDE SEQUENCE [LARGE SCALE GENOMIC DNA]</scope>
    <source>
        <strain evidence="3 4">JCM 9374</strain>
    </source>
</reference>
<dbReference type="InterPro" id="IPR025711">
    <property type="entry name" value="PepSY"/>
</dbReference>
<gene>
    <name evidence="3" type="ORF">PS9374_02468</name>
</gene>
<accession>A0A171CJW5</accession>
<keyword evidence="1" id="KW-0732">Signal</keyword>
<feature type="chain" id="PRO_5007905611" evidence="1">
    <location>
        <begin position="31"/>
        <end position="115"/>
    </location>
</feature>
<proteinExistence type="predicted"/>
<feature type="domain" description="PepSY" evidence="2">
    <location>
        <begin position="55"/>
        <end position="108"/>
    </location>
</feature>
<dbReference type="AlphaFoldDB" id="A0A171CJW5"/>
<organism evidence="3 4">
    <name type="scientific">Planomonospora sphaerica</name>
    <dbReference type="NCBI Taxonomy" id="161355"/>
    <lineage>
        <taxon>Bacteria</taxon>
        <taxon>Bacillati</taxon>
        <taxon>Actinomycetota</taxon>
        <taxon>Actinomycetes</taxon>
        <taxon>Streptosporangiales</taxon>
        <taxon>Streptosporangiaceae</taxon>
        <taxon>Planomonospora</taxon>
    </lineage>
</organism>
<dbReference type="OrthoDB" id="3637997at2"/>
<name>A0A171CJW5_9ACTN</name>
<dbReference type="RefSeq" id="WP_084008267.1">
    <property type="nucleotide sequence ID" value="NZ_BDCX01000005.1"/>
</dbReference>
<dbReference type="Pfam" id="PF03413">
    <property type="entry name" value="PepSY"/>
    <property type="match status" value="1"/>
</dbReference>
<feature type="signal peptide" evidence="1">
    <location>
        <begin position="1"/>
        <end position="30"/>
    </location>
</feature>
<reference evidence="4" key="2">
    <citation type="submission" date="2016-04" db="EMBL/GenBank/DDBJ databases">
        <title>Planomonospora sphaerica JCM9374 whole genome shotgun sequence.</title>
        <authorList>
            <person name="Suzuki T."/>
            <person name="Dohra H."/>
            <person name="Kodani S."/>
        </authorList>
    </citation>
    <scope>NUCLEOTIDE SEQUENCE [LARGE SCALE GENOMIC DNA]</scope>
    <source>
        <strain evidence="4">JCM 9374</strain>
    </source>
</reference>
<dbReference type="STRING" id="161355.PS9374_02468"/>
<evidence type="ECO:0000313" key="3">
    <source>
        <dbReference type="EMBL" id="GAT66816.1"/>
    </source>
</evidence>
<evidence type="ECO:0000313" key="4">
    <source>
        <dbReference type="Proteomes" id="UP000077701"/>
    </source>
</evidence>
<sequence length="115" mass="12228">MKKTHLIARITLAAAGTAALLGTVAGTALASGATATATATAAGIATAPAAPVSCAKAVRIAKKRVPGARVSEVEREWEHGHRVCKVELEKGRWEYDVYVSQRTGKIVKFKREWDD</sequence>
<keyword evidence="4" id="KW-1185">Reference proteome</keyword>
<protein>
    <submittedName>
        <fullName evidence="3">Peptidase</fullName>
    </submittedName>
</protein>
<evidence type="ECO:0000256" key="1">
    <source>
        <dbReference type="SAM" id="SignalP"/>
    </source>
</evidence>
<comment type="caution">
    <text evidence="3">The sequence shown here is derived from an EMBL/GenBank/DDBJ whole genome shotgun (WGS) entry which is preliminary data.</text>
</comment>